<sequence>MNPSTHHNLRVTHPSLREYPFYLAGGVKLIKSTDIRDIRDAHRVFEAVRLHILPLIKRRLSPSERNSLQSGHVFVWEESDSEEGLVRWTEGKRWSQSKMRGDCLVYEEKVQVTEAEKRDKATRRQVGQDIFCI</sequence>
<evidence type="ECO:0000313" key="1">
    <source>
        <dbReference type="EMBL" id="KAF7303905.1"/>
    </source>
</evidence>
<dbReference type="Pfam" id="PF09729">
    <property type="entry name" value="Gti1_Pac2"/>
    <property type="match status" value="1"/>
</dbReference>
<protein>
    <recommendedName>
        <fullName evidence="3">Gti1/Pac2 family-domain-containing protein</fullName>
    </recommendedName>
</protein>
<dbReference type="GO" id="GO:0003677">
    <property type="term" value="F:DNA binding"/>
    <property type="evidence" value="ECO:0007669"/>
    <property type="project" value="TreeGrafter"/>
</dbReference>
<dbReference type="RefSeq" id="XP_037220877.1">
    <property type="nucleotide sequence ID" value="XM_037362956.1"/>
</dbReference>
<comment type="caution">
    <text evidence="1">The sequence shown here is derived from an EMBL/GenBank/DDBJ whole genome shotgun (WGS) entry which is preliminary data.</text>
</comment>
<dbReference type="OrthoDB" id="5572844at2759"/>
<dbReference type="EMBL" id="JACAZF010000005">
    <property type="protein sequence ID" value="KAF7303905.1"/>
    <property type="molecule type" value="Genomic_DNA"/>
</dbReference>
<name>A0A8H6SQ24_9AGAR</name>
<reference evidence="1" key="1">
    <citation type="submission" date="2020-05" db="EMBL/GenBank/DDBJ databases">
        <title>Mycena genomes resolve the evolution of fungal bioluminescence.</title>
        <authorList>
            <person name="Tsai I.J."/>
        </authorList>
    </citation>
    <scope>NUCLEOTIDE SEQUENCE</scope>
    <source>
        <strain evidence="1">171206Taipei</strain>
    </source>
</reference>
<dbReference type="PANTHER" id="PTHR28027:SF1">
    <property type="entry name" value="CAMP INDEPENDENT REGULATORY PROTEIN (AFU_ORTHOLOGUE AFUA_3G09640)"/>
    <property type="match status" value="1"/>
</dbReference>
<accession>A0A8H6SQ24</accession>
<organism evidence="1 2">
    <name type="scientific">Mycena indigotica</name>
    <dbReference type="NCBI Taxonomy" id="2126181"/>
    <lineage>
        <taxon>Eukaryota</taxon>
        <taxon>Fungi</taxon>
        <taxon>Dikarya</taxon>
        <taxon>Basidiomycota</taxon>
        <taxon>Agaricomycotina</taxon>
        <taxon>Agaricomycetes</taxon>
        <taxon>Agaricomycetidae</taxon>
        <taxon>Agaricales</taxon>
        <taxon>Marasmiineae</taxon>
        <taxon>Mycenaceae</taxon>
        <taxon>Mycena</taxon>
    </lineage>
</organism>
<evidence type="ECO:0008006" key="3">
    <source>
        <dbReference type="Google" id="ProtNLM"/>
    </source>
</evidence>
<proteinExistence type="predicted"/>
<dbReference type="PANTHER" id="PTHR28027">
    <property type="entry name" value="TRANSCRIPTIONAL REGULATOR MIT1"/>
    <property type="match status" value="1"/>
</dbReference>
<dbReference type="Proteomes" id="UP000636479">
    <property type="component" value="Unassembled WGS sequence"/>
</dbReference>
<dbReference type="InterPro" id="IPR018608">
    <property type="entry name" value="Gti1/Pac2"/>
</dbReference>
<keyword evidence="2" id="KW-1185">Reference proteome</keyword>
<gene>
    <name evidence="1" type="ORF">MIND_00620800</name>
</gene>
<dbReference type="GeneID" id="59345472"/>
<evidence type="ECO:0000313" key="2">
    <source>
        <dbReference type="Proteomes" id="UP000636479"/>
    </source>
</evidence>
<dbReference type="AlphaFoldDB" id="A0A8H6SQ24"/>